<dbReference type="AlphaFoldDB" id="W9DQW6"/>
<comment type="caution">
    <text evidence="2">The sequence shown here is derived from an EMBL/GenBank/DDBJ whole genome shotgun (WGS) entry which is preliminary data.</text>
</comment>
<evidence type="ECO:0000313" key="2">
    <source>
        <dbReference type="EMBL" id="ETA67973.1"/>
    </source>
</evidence>
<proteinExistence type="predicted"/>
<dbReference type="STRING" id="1090322.MettiDRAFT_1414"/>
<feature type="transmembrane region" description="Helical" evidence="1">
    <location>
        <begin position="142"/>
        <end position="162"/>
    </location>
</feature>
<gene>
    <name evidence="2" type="ORF">MettiDRAFT_1414</name>
</gene>
<feature type="transmembrane region" description="Helical" evidence="1">
    <location>
        <begin position="21"/>
        <end position="41"/>
    </location>
</feature>
<reference evidence="2 3" key="1">
    <citation type="submission" date="2013-08" db="EMBL/GenBank/DDBJ databases">
        <authorList>
            <consortium name="DOE Joint Genome Institute"/>
            <person name="Eisen J."/>
            <person name="Huntemann M."/>
            <person name="Han J."/>
            <person name="Chen A."/>
            <person name="Kyrpides N."/>
            <person name="Mavromatis K."/>
            <person name="Markowitz V."/>
            <person name="Palaniappan K."/>
            <person name="Ivanova N."/>
            <person name="Schaumberg A."/>
            <person name="Pati A."/>
            <person name="Liolios K."/>
            <person name="Nordberg H.P."/>
            <person name="Cantor M.N."/>
            <person name="Hua S.X."/>
            <person name="Woyke T."/>
        </authorList>
    </citation>
    <scope>NUCLEOTIDE SEQUENCE [LARGE SCALE GENOMIC DNA]</scope>
    <source>
        <strain evidence="2 3">DSM 2278</strain>
    </source>
</reference>
<keyword evidence="1" id="KW-0472">Membrane</keyword>
<keyword evidence="3" id="KW-1185">Reference proteome</keyword>
<evidence type="ECO:0000313" key="3">
    <source>
        <dbReference type="Proteomes" id="UP000019483"/>
    </source>
</evidence>
<dbReference type="RefSeq" id="WP_023845109.1">
    <property type="nucleotide sequence ID" value="NZ_AZAJ01000001.1"/>
</dbReference>
<sequence>MNTDTHFKQKMQVDITFDKSMLKVLVPMIVGTLILYALCLQSPECKVLIYAIWYIGFIILFVKERTRVEINPHMIIIHRPLFSPLVINKKEIKDVQIKKNRNYAYRLSMVVILLLLTAYLTFKAVQDIHYEIAGVTFMEGINIFLYEFWIVFLSAVVIINLLKRLPYTNLLRVDTDKSKFIFYSKEPDELKRIIETQETACHDFG</sequence>
<feature type="transmembrane region" description="Helical" evidence="1">
    <location>
        <begin position="47"/>
        <end position="62"/>
    </location>
</feature>
<keyword evidence="1" id="KW-1133">Transmembrane helix</keyword>
<feature type="transmembrane region" description="Helical" evidence="1">
    <location>
        <begin position="103"/>
        <end position="122"/>
    </location>
</feature>
<name>W9DQW6_METTI</name>
<keyword evidence="1" id="KW-0812">Transmembrane</keyword>
<accession>W9DQW6</accession>
<dbReference type="Proteomes" id="UP000019483">
    <property type="component" value="Unassembled WGS sequence"/>
</dbReference>
<dbReference type="OrthoDB" id="125048at2157"/>
<evidence type="ECO:0000256" key="1">
    <source>
        <dbReference type="SAM" id="Phobius"/>
    </source>
</evidence>
<protein>
    <submittedName>
        <fullName evidence="2">Uncharacterized protein</fullName>
    </submittedName>
</protein>
<organism evidence="2 3">
    <name type="scientific">Methanolobus tindarius DSM 2278</name>
    <dbReference type="NCBI Taxonomy" id="1090322"/>
    <lineage>
        <taxon>Archaea</taxon>
        <taxon>Methanobacteriati</taxon>
        <taxon>Methanobacteriota</taxon>
        <taxon>Stenosarchaea group</taxon>
        <taxon>Methanomicrobia</taxon>
        <taxon>Methanosarcinales</taxon>
        <taxon>Methanosarcinaceae</taxon>
        <taxon>Methanolobus</taxon>
    </lineage>
</organism>
<dbReference type="EMBL" id="AZAJ01000001">
    <property type="protein sequence ID" value="ETA67973.1"/>
    <property type="molecule type" value="Genomic_DNA"/>
</dbReference>